<reference evidence="2 3" key="1">
    <citation type="journal article" date="2018" name="PLoS ONE">
        <title>The draft genome of Kipferlia bialata reveals reductive genome evolution in fornicate parasites.</title>
        <authorList>
            <person name="Tanifuji G."/>
            <person name="Takabayashi S."/>
            <person name="Kume K."/>
            <person name="Takagi M."/>
            <person name="Nakayama T."/>
            <person name="Kamikawa R."/>
            <person name="Inagaki Y."/>
            <person name="Hashimoto T."/>
        </authorList>
    </citation>
    <scope>NUCLEOTIDE SEQUENCE [LARGE SCALE GENOMIC DNA]</scope>
    <source>
        <strain evidence="2">NY0173</strain>
    </source>
</reference>
<sequence>MPRTTHTEVHMSASPSKGAGGSARESARGKLEKAQRYVRELLRKEQQEELEVMKRGHQEAMDQLVMRQKKVLAEITATEASEAGSKCGTCEAECQEEFFVCAVCQRRHSNTHKGSMTTCVTCSKTYCAECLSSLDKCAGCAITPQLDCCNLQKMPCGEYEGGSVCAYYHHKHCRCEQSLVPK</sequence>
<dbReference type="EMBL" id="BDIP01005348">
    <property type="protein sequence ID" value="GIQ89713.1"/>
    <property type="molecule type" value="Genomic_DNA"/>
</dbReference>
<evidence type="ECO:0000313" key="2">
    <source>
        <dbReference type="EMBL" id="GIQ89713.1"/>
    </source>
</evidence>
<evidence type="ECO:0000313" key="3">
    <source>
        <dbReference type="Proteomes" id="UP000265618"/>
    </source>
</evidence>
<gene>
    <name evidence="2" type="ORF">KIPB_012261</name>
</gene>
<evidence type="ECO:0000256" key="1">
    <source>
        <dbReference type="SAM" id="MobiDB-lite"/>
    </source>
</evidence>
<feature type="region of interest" description="Disordered" evidence="1">
    <location>
        <begin position="1"/>
        <end position="30"/>
    </location>
</feature>
<dbReference type="Proteomes" id="UP000265618">
    <property type="component" value="Unassembled WGS sequence"/>
</dbReference>
<comment type="caution">
    <text evidence="2">The sequence shown here is derived from an EMBL/GenBank/DDBJ whole genome shotgun (WGS) entry which is preliminary data.</text>
</comment>
<organism evidence="2 3">
    <name type="scientific">Kipferlia bialata</name>
    <dbReference type="NCBI Taxonomy" id="797122"/>
    <lineage>
        <taxon>Eukaryota</taxon>
        <taxon>Metamonada</taxon>
        <taxon>Carpediemonas-like organisms</taxon>
        <taxon>Kipferlia</taxon>
    </lineage>
</organism>
<protein>
    <submittedName>
        <fullName evidence="2">Uncharacterized protein</fullName>
    </submittedName>
</protein>
<accession>A0A9K3GNS5</accession>
<dbReference type="AlphaFoldDB" id="A0A9K3GNS5"/>
<keyword evidence="3" id="KW-1185">Reference proteome</keyword>
<proteinExistence type="predicted"/>
<name>A0A9K3GNS5_9EUKA</name>